<keyword evidence="7 10" id="KW-0443">Lipid metabolism</keyword>
<evidence type="ECO:0000256" key="4">
    <source>
        <dbReference type="ARBA" id="ARBA00022692"/>
    </source>
</evidence>
<dbReference type="GO" id="GO:0019367">
    <property type="term" value="P:fatty acid elongation, saturated fatty acid"/>
    <property type="evidence" value="ECO:0007669"/>
    <property type="project" value="TreeGrafter"/>
</dbReference>
<evidence type="ECO:0000313" key="11">
    <source>
        <dbReference type="RefSeq" id="XP_028137147.1"/>
    </source>
</evidence>
<organism evidence="11">
    <name type="scientific">Diabrotica virgifera virgifera</name>
    <name type="common">western corn rootworm</name>
    <dbReference type="NCBI Taxonomy" id="50390"/>
    <lineage>
        <taxon>Eukaryota</taxon>
        <taxon>Metazoa</taxon>
        <taxon>Ecdysozoa</taxon>
        <taxon>Arthropoda</taxon>
        <taxon>Hexapoda</taxon>
        <taxon>Insecta</taxon>
        <taxon>Pterygota</taxon>
        <taxon>Neoptera</taxon>
        <taxon>Endopterygota</taxon>
        <taxon>Coleoptera</taxon>
        <taxon>Polyphaga</taxon>
        <taxon>Cucujiformia</taxon>
        <taxon>Chrysomeloidea</taxon>
        <taxon>Chrysomelidae</taxon>
        <taxon>Galerucinae</taxon>
        <taxon>Diabroticina</taxon>
        <taxon>Diabroticites</taxon>
        <taxon>Diabrotica</taxon>
    </lineage>
</organism>
<keyword evidence="3 10" id="KW-0808">Transferase</keyword>
<dbReference type="PANTHER" id="PTHR11157:SF69">
    <property type="entry name" value="ELONGATION OF VERY LONG CHAIN FATTY ACIDS PROTEIN 7"/>
    <property type="match status" value="1"/>
</dbReference>
<comment type="caution">
    <text evidence="10">Lacks conserved residue(s) required for the propagation of feature annotation.</text>
</comment>
<evidence type="ECO:0000256" key="3">
    <source>
        <dbReference type="ARBA" id="ARBA00022679"/>
    </source>
</evidence>
<protein>
    <recommendedName>
        <fullName evidence="10">Elongation of very long chain fatty acids protein</fullName>
        <ecNumber evidence="10">2.3.1.199</ecNumber>
    </recommendedName>
    <alternativeName>
        <fullName evidence="10">Very-long-chain 3-oxoacyl-CoA synthase</fullName>
    </alternativeName>
</protein>
<evidence type="ECO:0000256" key="10">
    <source>
        <dbReference type="RuleBase" id="RU361115"/>
    </source>
</evidence>
<dbReference type="PANTHER" id="PTHR11157">
    <property type="entry name" value="FATTY ACID ACYL TRANSFERASE-RELATED"/>
    <property type="match status" value="1"/>
</dbReference>
<accession>A0A6P7FQV1</accession>
<comment type="catalytic activity">
    <reaction evidence="10">
        <text>a very-long-chain acyl-CoA + malonyl-CoA + H(+) = a very-long-chain 3-oxoacyl-CoA + CO2 + CoA</text>
        <dbReference type="Rhea" id="RHEA:32727"/>
        <dbReference type="ChEBI" id="CHEBI:15378"/>
        <dbReference type="ChEBI" id="CHEBI:16526"/>
        <dbReference type="ChEBI" id="CHEBI:57287"/>
        <dbReference type="ChEBI" id="CHEBI:57384"/>
        <dbReference type="ChEBI" id="CHEBI:90725"/>
        <dbReference type="ChEBI" id="CHEBI:90736"/>
        <dbReference type="EC" id="2.3.1.199"/>
    </reaction>
</comment>
<dbReference type="EC" id="2.3.1.199" evidence="10"/>
<dbReference type="InterPro" id="IPR002076">
    <property type="entry name" value="ELO_fam"/>
</dbReference>
<evidence type="ECO:0000256" key="8">
    <source>
        <dbReference type="ARBA" id="ARBA00023136"/>
    </source>
</evidence>
<keyword evidence="5 10" id="KW-0276">Fatty acid metabolism</keyword>
<dbReference type="RefSeq" id="XP_028137147.1">
    <property type="nucleotide sequence ID" value="XM_028281346.1"/>
</dbReference>
<dbReference type="GO" id="GO:0005789">
    <property type="term" value="C:endoplasmic reticulum membrane"/>
    <property type="evidence" value="ECO:0007669"/>
    <property type="project" value="TreeGrafter"/>
</dbReference>
<dbReference type="AlphaFoldDB" id="A0A6P7FQV1"/>
<evidence type="ECO:0000256" key="1">
    <source>
        <dbReference type="ARBA" id="ARBA00004141"/>
    </source>
</evidence>
<gene>
    <name evidence="11" type="primary">LOC114331720</name>
</gene>
<keyword evidence="6 10" id="KW-1133">Transmembrane helix</keyword>
<keyword evidence="2 10" id="KW-0444">Lipid biosynthesis</keyword>
<dbReference type="GO" id="GO:0034625">
    <property type="term" value="P:fatty acid elongation, monounsaturated fatty acid"/>
    <property type="evidence" value="ECO:0007669"/>
    <property type="project" value="TreeGrafter"/>
</dbReference>
<feature type="transmembrane region" description="Helical" evidence="10">
    <location>
        <begin position="29"/>
        <end position="47"/>
    </location>
</feature>
<evidence type="ECO:0000256" key="5">
    <source>
        <dbReference type="ARBA" id="ARBA00022832"/>
    </source>
</evidence>
<proteinExistence type="inferred from homology"/>
<dbReference type="Pfam" id="PF01151">
    <property type="entry name" value="ELO"/>
    <property type="match status" value="1"/>
</dbReference>
<dbReference type="GO" id="GO:0009922">
    <property type="term" value="F:fatty acid elongase activity"/>
    <property type="evidence" value="ECO:0007669"/>
    <property type="project" value="UniProtKB-EC"/>
</dbReference>
<dbReference type="GO" id="GO:0042761">
    <property type="term" value="P:very long-chain fatty acid biosynthetic process"/>
    <property type="evidence" value="ECO:0007669"/>
    <property type="project" value="TreeGrafter"/>
</dbReference>
<comment type="subcellular location">
    <subcellularLocation>
        <location evidence="1">Membrane</location>
        <topology evidence="1">Multi-pass membrane protein</topology>
    </subcellularLocation>
</comment>
<evidence type="ECO:0000256" key="9">
    <source>
        <dbReference type="ARBA" id="ARBA00023160"/>
    </source>
</evidence>
<comment type="similarity">
    <text evidence="10">Belongs to the ELO family.</text>
</comment>
<evidence type="ECO:0000256" key="2">
    <source>
        <dbReference type="ARBA" id="ARBA00022516"/>
    </source>
</evidence>
<name>A0A6P7FQV1_DIAVI</name>
<keyword evidence="4 10" id="KW-0812">Transmembrane</keyword>
<dbReference type="GO" id="GO:0034626">
    <property type="term" value="P:fatty acid elongation, polyunsaturated fatty acid"/>
    <property type="evidence" value="ECO:0007669"/>
    <property type="project" value="TreeGrafter"/>
</dbReference>
<keyword evidence="8 10" id="KW-0472">Membrane</keyword>
<sequence>MEYLTRNYGELMEKHSDTRVKDWLFMDSPIPTIYIILAYIVTVLYILPKFMQNRKPFELTTIIRAYNLSQVAACCYLIYTVF</sequence>
<keyword evidence="9 10" id="KW-0275">Fatty acid biosynthesis</keyword>
<evidence type="ECO:0000256" key="7">
    <source>
        <dbReference type="ARBA" id="ARBA00023098"/>
    </source>
</evidence>
<evidence type="ECO:0000256" key="6">
    <source>
        <dbReference type="ARBA" id="ARBA00022989"/>
    </source>
</evidence>
<reference evidence="11" key="1">
    <citation type="submission" date="2025-08" db="UniProtKB">
        <authorList>
            <consortium name="RefSeq"/>
        </authorList>
    </citation>
    <scope>IDENTIFICATION</scope>
    <source>
        <tissue evidence="11">Whole insect</tissue>
    </source>
</reference>
<dbReference type="GO" id="GO:0030148">
    <property type="term" value="P:sphingolipid biosynthetic process"/>
    <property type="evidence" value="ECO:0007669"/>
    <property type="project" value="TreeGrafter"/>
</dbReference>
<dbReference type="InParanoid" id="A0A6P7FQV1"/>